<keyword evidence="2" id="KW-1185">Reference proteome</keyword>
<proteinExistence type="predicted"/>
<comment type="caution">
    <text evidence="1">The sequence shown here is derived from an EMBL/GenBank/DDBJ whole genome shotgun (WGS) entry which is preliminary data.</text>
</comment>
<reference evidence="1" key="1">
    <citation type="submission" date="2023-06" db="EMBL/GenBank/DDBJ databases">
        <title>Genome-scale phylogeny and comparative genomics of the fungal order Sordariales.</title>
        <authorList>
            <consortium name="Lawrence Berkeley National Laboratory"/>
            <person name="Hensen N."/>
            <person name="Bonometti L."/>
            <person name="Westerberg I."/>
            <person name="Brannstrom I.O."/>
            <person name="Guillou S."/>
            <person name="Cros-Aarteil S."/>
            <person name="Calhoun S."/>
            <person name="Haridas S."/>
            <person name="Kuo A."/>
            <person name="Mondo S."/>
            <person name="Pangilinan J."/>
            <person name="Riley R."/>
            <person name="LaButti K."/>
            <person name="Andreopoulos B."/>
            <person name="Lipzen A."/>
            <person name="Chen C."/>
            <person name="Yanf M."/>
            <person name="Daum C."/>
            <person name="Ng V."/>
            <person name="Clum A."/>
            <person name="Steindorff A."/>
            <person name="Ohm R."/>
            <person name="Martin F."/>
            <person name="Silar P."/>
            <person name="Natvig D."/>
            <person name="Lalanne C."/>
            <person name="Gautier V."/>
            <person name="Ament-velasquez S.L."/>
            <person name="Kruys A."/>
            <person name="Hutchinson M.I."/>
            <person name="Powell A.J."/>
            <person name="Barry K."/>
            <person name="Miller A.N."/>
            <person name="Grigoriev I.V."/>
            <person name="Debuchy R."/>
            <person name="Gladieux P."/>
            <person name="Thoren M.H."/>
            <person name="Johannesson H."/>
        </authorList>
    </citation>
    <scope>NUCLEOTIDE SEQUENCE</scope>
    <source>
        <strain evidence="1">SMH2392-1A</strain>
    </source>
</reference>
<organism evidence="1 2">
    <name type="scientific">Lasiosphaeria miniovina</name>
    <dbReference type="NCBI Taxonomy" id="1954250"/>
    <lineage>
        <taxon>Eukaryota</taxon>
        <taxon>Fungi</taxon>
        <taxon>Dikarya</taxon>
        <taxon>Ascomycota</taxon>
        <taxon>Pezizomycotina</taxon>
        <taxon>Sordariomycetes</taxon>
        <taxon>Sordariomycetidae</taxon>
        <taxon>Sordariales</taxon>
        <taxon>Lasiosphaeriaceae</taxon>
        <taxon>Lasiosphaeria</taxon>
    </lineage>
</organism>
<gene>
    <name evidence="1" type="ORF">B0T26DRAFT_333932</name>
</gene>
<name>A0AA40E0X1_9PEZI</name>
<dbReference type="EMBL" id="JAUIRO010000004">
    <property type="protein sequence ID" value="KAK0718608.1"/>
    <property type="molecule type" value="Genomic_DNA"/>
</dbReference>
<evidence type="ECO:0000313" key="2">
    <source>
        <dbReference type="Proteomes" id="UP001172101"/>
    </source>
</evidence>
<sequence length="62" mass="7297">MPAFHVRHIKDLYPMIWNKAGILARALARGKTTTPAWSATSLSTSCTHQRRRHTRPWWWGQR</sequence>
<dbReference type="AlphaFoldDB" id="A0AA40E0X1"/>
<accession>A0AA40E0X1</accession>
<dbReference type="Proteomes" id="UP001172101">
    <property type="component" value="Unassembled WGS sequence"/>
</dbReference>
<protein>
    <submittedName>
        <fullName evidence="1">Uncharacterized protein</fullName>
    </submittedName>
</protein>
<evidence type="ECO:0000313" key="1">
    <source>
        <dbReference type="EMBL" id="KAK0718608.1"/>
    </source>
</evidence>
<dbReference type="RefSeq" id="XP_060297401.1">
    <property type="nucleotide sequence ID" value="XM_060434434.1"/>
</dbReference>
<dbReference type="GeneID" id="85317704"/>